<dbReference type="PANTHER" id="PTHR43329">
    <property type="entry name" value="EPOXIDE HYDROLASE"/>
    <property type="match status" value="1"/>
</dbReference>
<dbReference type="InterPro" id="IPR029058">
    <property type="entry name" value="AB_hydrolase_fold"/>
</dbReference>
<reference evidence="4" key="1">
    <citation type="submission" date="2016-09" db="EMBL/GenBank/DDBJ databases">
        <authorList>
            <person name="Greninger A.L."/>
            <person name="Jerome K.R."/>
            <person name="Mcnair B."/>
            <person name="Wallis C."/>
            <person name="Fang F."/>
        </authorList>
    </citation>
    <scope>NUCLEOTIDE SEQUENCE [LARGE SCALE GENOMIC DNA]</scope>
    <source>
        <strain evidence="4">M7</strain>
    </source>
</reference>
<proteinExistence type="predicted"/>
<evidence type="ECO:0000256" key="1">
    <source>
        <dbReference type="ARBA" id="ARBA00022801"/>
    </source>
</evidence>
<keyword evidence="1 3" id="KW-0378">Hydrolase</keyword>
<dbReference type="OrthoDB" id="2987348at2"/>
<evidence type="ECO:0000259" key="2">
    <source>
        <dbReference type="Pfam" id="PF00561"/>
    </source>
</evidence>
<dbReference type="Proteomes" id="UP000094243">
    <property type="component" value="Unassembled WGS sequence"/>
</dbReference>
<sequence>MPSGQPPDASVVRIDGPWRHLDVHANGIRFHVVEADSPDASTTPWSDVAADAAPATQRPLVILLHGFGSFWWSWRHQLRGLTGARVVAVDLRGYGGSDKPPRGYDGWTLAGDTAGLVRALGHNEATLVGHADGGLVCWATAVLHPRAVRAIAVVSSPHPVALRASVLRRRDQRVALLPWLLRYQVPMWPERALTRRNAEELGHLVRSRAGAKWLASEDFSETIGHMRQAIRIPSAAHSALEYQRWAVRSQLRGEGRRFMRSMRRPINVPVLHLRGDADPYVLADSVYRTQQYAPHGRYVSLSGAGHFGHEEAPEAVNEQLSRFLSQVYGA</sequence>
<evidence type="ECO:0000313" key="4">
    <source>
        <dbReference type="Proteomes" id="UP000094243"/>
    </source>
</evidence>
<evidence type="ECO:0000313" key="3">
    <source>
        <dbReference type="EMBL" id="ODQ93964.1"/>
    </source>
</evidence>
<feature type="domain" description="AB hydrolase-1" evidence="2">
    <location>
        <begin position="59"/>
        <end position="313"/>
    </location>
</feature>
<dbReference type="InterPro" id="IPR000639">
    <property type="entry name" value="Epox_hydrolase-like"/>
</dbReference>
<dbReference type="AlphaFoldDB" id="A0A1E3RVT9"/>
<accession>A0A1E3RVT9</accession>
<dbReference type="PRINTS" id="PR00111">
    <property type="entry name" value="ABHYDROLASE"/>
</dbReference>
<dbReference type="Gene3D" id="3.40.50.1820">
    <property type="entry name" value="alpha/beta hydrolase"/>
    <property type="match status" value="1"/>
</dbReference>
<dbReference type="PRINTS" id="PR00412">
    <property type="entry name" value="EPOXHYDRLASE"/>
</dbReference>
<dbReference type="InterPro" id="IPR000073">
    <property type="entry name" value="AB_hydrolase_1"/>
</dbReference>
<keyword evidence="4" id="KW-1185">Reference proteome</keyword>
<gene>
    <name evidence="3" type="ORF">BHQ17_10980</name>
</gene>
<dbReference type="EMBL" id="MIGZ01000053">
    <property type="protein sequence ID" value="ODQ93964.1"/>
    <property type="molecule type" value="Genomic_DNA"/>
</dbReference>
<organism evidence="3 4">
    <name type="scientific">Mycolicibacterium holsaticum</name>
    <dbReference type="NCBI Taxonomy" id="152142"/>
    <lineage>
        <taxon>Bacteria</taxon>
        <taxon>Bacillati</taxon>
        <taxon>Actinomycetota</taxon>
        <taxon>Actinomycetes</taxon>
        <taxon>Mycobacteriales</taxon>
        <taxon>Mycobacteriaceae</taxon>
        <taxon>Mycolicibacterium</taxon>
    </lineage>
</organism>
<dbReference type="SUPFAM" id="SSF53474">
    <property type="entry name" value="alpha/beta-Hydrolases"/>
    <property type="match status" value="1"/>
</dbReference>
<dbReference type="RefSeq" id="WP_069405263.1">
    <property type="nucleotide sequence ID" value="NZ_MIGZ01000053.1"/>
</dbReference>
<protein>
    <submittedName>
        <fullName evidence="3">Alpha/beta hydrolase</fullName>
    </submittedName>
</protein>
<comment type="caution">
    <text evidence="3">The sequence shown here is derived from an EMBL/GenBank/DDBJ whole genome shotgun (WGS) entry which is preliminary data.</text>
</comment>
<name>A0A1E3RVT9_9MYCO</name>
<dbReference type="Pfam" id="PF00561">
    <property type="entry name" value="Abhydrolase_1"/>
    <property type="match status" value="1"/>
</dbReference>
<dbReference type="GO" id="GO:0016787">
    <property type="term" value="F:hydrolase activity"/>
    <property type="evidence" value="ECO:0007669"/>
    <property type="project" value="UniProtKB-KW"/>
</dbReference>